<name>A0ABX7FVU1_BRECH</name>
<proteinExistence type="predicted"/>
<organism evidence="3 4">
    <name type="scientific">Brevibacillus choshinensis</name>
    <dbReference type="NCBI Taxonomy" id="54911"/>
    <lineage>
        <taxon>Bacteria</taxon>
        <taxon>Bacillati</taxon>
        <taxon>Bacillota</taxon>
        <taxon>Bacilli</taxon>
        <taxon>Bacillales</taxon>
        <taxon>Paenibacillaceae</taxon>
        <taxon>Brevibacillus</taxon>
    </lineage>
</organism>
<gene>
    <name evidence="3" type="ORF">JNE38_09840</name>
</gene>
<keyword evidence="4" id="KW-1185">Reference proteome</keyword>
<keyword evidence="2" id="KW-0812">Transmembrane</keyword>
<keyword evidence="2" id="KW-0472">Membrane</keyword>
<sequence length="417" mass="44530">MSGEKRSNVTVKMNGRFWDGKQESTIGADAGKDTKGAAKKRSIPFPSQPLAKQGNEAWDRMIELRDKAEQQTVKEQDDTRADAEPVQVDVEESVFSKTPATRLFSGLPKGPFVRTVVSTGGAIAIGLLFGFLVLTVFSEKELSNSYRNVLGDTVETLTAQNTSGGGQTAIVGPVLPGINQPAADASSTQAAGTQADANVLLPEWKMFVAQAGVFNPDTAAEAATAPLDKLSLPHFLYKDSAKQYMFAAAAPTRDAVLGFAASLKNKGVEVYVKEFTLPAYQGKVAVTTAASSGAQPNLQQFFENGQKLAQTLSDHSGKVITNAQPVLPQEEAAAMKEQHRQFLEQSRLVSSQSGGSPYISGMVAGINQAMDARDKMAEANAGKKSQSAESYAWQVQAGILGFLENYAAWIQQAQKTE</sequence>
<feature type="region of interest" description="Disordered" evidence="1">
    <location>
        <begin position="1"/>
        <end position="54"/>
    </location>
</feature>
<evidence type="ECO:0000313" key="3">
    <source>
        <dbReference type="EMBL" id="QRG69397.1"/>
    </source>
</evidence>
<accession>A0ABX7FVU1</accession>
<keyword evidence="2" id="KW-1133">Transmembrane helix</keyword>
<evidence type="ECO:0000313" key="4">
    <source>
        <dbReference type="Proteomes" id="UP000596248"/>
    </source>
</evidence>
<feature type="transmembrane region" description="Helical" evidence="2">
    <location>
        <begin position="112"/>
        <end position="137"/>
    </location>
</feature>
<evidence type="ECO:0008006" key="5">
    <source>
        <dbReference type="Google" id="ProtNLM"/>
    </source>
</evidence>
<evidence type="ECO:0000256" key="2">
    <source>
        <dbReference type="SAM" id="Phobius"/>
    </source>
</evidence>
<evidence type="ECO:0000256" key="1">
    <source>
        <dbReference type="SAM" id="MobiDB-lite"/>
    </source>
</evidence>
<dbReference type="Proteomes" id="UP000596248">
    <property type="component" value="Chromosome"/>
</dbReference>
<protein>
    <recommendedName>
        <fullName evidence="5">SPOR domain-containing protein</fullName>
    </recommendedName>
</protein>
<reference evidence="3 4" key="1">
    <citation type="submission" date="2021-01" db="EMBL/GenBank/DDBJ databases">
        <title>Identification of strong promoters based on the transcriptome of Brevibacillus choshinensis.</title>
        <authorList>
            <person name="Yao D."/>
            <person name="Zhang K."/>
            <person name="Wu J."/>
        </authorList>
    </citation>
    <scope>NUCLEOTIDE SEQUENCE [LARGE SCALE GENOMIC DNA]</scope>
    <source>
        <strain evidence="3 4">HPD31-SP3</strain>
    </source>
</reference>
<dbReference type="EMBL" id="CP069127">
    <property type="protein sequence ID" value="QRG69397.1"/>
    <property type="molecule type" value="Genomic_DNA"/>
</dbReference>